<dbReference type="CDD" id="cd16380">
    <property type="entry name" value="YitT_C"/>
    <property type="match status" value="1"/>
</dbReference>
<feature type="transmembrane region" description="Helical" evidence="6">
    <location>
        <begin position="70"/>
        <end position="87"/>
    </location>
</feature>
<accession>A0A554A281</accession>
<dbReference type="PANTHER" id="PTHR33545:SF4">
    <property type="entry name" value="UPF0750 MEMBRANE PROTEIN YXKD"/>
    <property type="match status" value="1"/>
</dbReference>
<keyword evidence="2" id="KW-1003">Cell membrane</keyword>
<dbReference type="Pfam" id="PF10035">
    <property type="entry name" value="DUF2179"/>
    <property type="match status" value="1"/>
</dbReference>
<feature type="domain" description="DUF2179" evidence="7">
    <location>
        <begin position="213"/>
        <end position="266"/>
    </location>
</feature>
<dbReference type="Pfam" id="PF02588">
    <property type="entry name" value="YitT_membrane"/>
    <property type="match status" value="1"/>
</dbReference>
<dbReference type="InterPro" id="IPR019264">
    <property type="entry name" value="DUF2179"/>
</dbReference>
<dbReference type="Gene3D" id="3.30.70.120">
    <property type="match status" value="1"/>
</dbReference>
<dbReference type="OrthoDB" id="1758221at2"/>
<protein>
    <submittedName>
        <fullName evidence="8">YitT family protein</fullName>
    </submittedName>
</protein>
<evidence type="ECO:0000313" key="8">
    <source>
        <dbReference type="EMBL" id="TSB47785.1"/>
    </source>
</evidence>
<evidence type="ECO:0000256" key="5">
    <source>
        <dbReference type="ARBA" id="ARBA00023136"/>
    </source>
</evidence>
<gene>
    <name evidence="8" type="ORF">FN960_04515</name>
</gene>
<proteinExistence type="predicted"/>
<keyword evidence="3 6" id="KW-0812">Transmembrane</keyword>
<name>A0A554A281_9BACI</name>
<keyword evidence="9" id="KW-1185">Reference proteome</keyword>
<evidence type="ECO:0000259" key="7">
    <source>
        <dbReference type="Pfam" id="PF10035"/>
    </source>
</evidence>
<dbReference type="RefSeq" id="WP_143847340.1">
    <property type="nucleotide sequence ID" value="NZ_VLXZ01000002.1"/>
</dbReference>
<dbReference type="InterPro" id="IPR015867">
    <property type="entry name" value="N-reg_PII/ATP_PRibTrfase_C"/>
</dbReference>
<evidence type="ECO:0000256" key="2">
    <source>
        <dbReference type="ARBA" id="ARBA00022475"/>
    </source>
</evidence>
<feature type="transmembrane region" description="Helical" evidence="6">
    <location>
        <begin position="99"/>
        <end position="118"/>
    </location>
</feature>
<evidence type="ECO:0000256" key="3">
    <source>
        <dbReference type="ARBA" id="ARBA00022692"/>
    </source>
</evidence>
<keyword evidence="4 6" id="KW-1133">Transmembrane helix</keyword>
<dbReference type="EMBL" id="VLXZ01000002">
    <property type="protein sequence ID" value="TSB47785.1"/>
    <property type="molecule type" value="Genomic_DNA"/>
</dbReference>
<dbReference type="PIRSF" id="PIRSF006483">
    <property type="entry name" value="Membrane_protein_YitT"/>
    <property type="match status" value="1"/>
</dbReference>
<dbReference type="PANTHER" id="PTHR33545">
    <property type="entry name" value="UPF0750 MEMBRANE PROTEIN YITT-RELATED"/>
    <property type="match status" value="1"/>
</dbReference>
<comment type="subcellular location">
    <subcellularLocation>
        <location evidence="1">Cell membrane</location>
        <topology evidence="1">Multi-pass membrane protein</topology>
    </subcellularLocation>
</comment>
<feature type="transmembrane region" description="Helical" evidence="6">
    <location>
        <begin position="139"/>
        <end position="160"/>
    </location>
</feature>
<evidence type="ECO:0000256" key="6">
    <source>
        <dbReference type="SAM" id="Phobius"/>
    </source>
</evidence>
<dbReference type="AlphaFoldDB" id="A0A554A281"/>
<comment type="caution">
    <text evidence="8">The sequence shown here is derived from an EMBL/GenBank/DDBJ whole genome shotgun (WGS) entry which is preliminary data.</text>
</comment>
<keyword evidence="5 6" id="KW-0472">Membrane</keyword>
<evidence type="ECO:0000313" key="9">
    <source>
        <dbReference type="Proteomes" id="UP000318521"/>
    </source>
</evidence>
<organism evidence="8 9">
    <name type="scientific">Alkalicoccobacillus porphyridii</name>
    <dbReference type="NCBI Taxonomy" id="2597270"/>
    <lineage>
        <taxon>Bacteria</taxon>
        <taxon>Bacillati</taxon>
        <taxon>Bacillota</taxon>
        <taxon>Bacilli</taxon>
        <taxon>Bacillales</taxon>
        <taxon>Bacillaceae</taxon>
        <taxon>Alkalicoccobacillus</taxon>
    </lineage>
</organism>
<evidence type="ECO:0000256" key="1">
    <source>
        <dbReference type="ARBA" id="ARBA00004651"/>
    </source>
</evidence>
<dbReference type="GO" id="GO:0005886">
    <property type="term" value="C:plasma membrane"/>
    <property type="evidence" value="ECO:0007669"/>
    <property type="project" value="UniProtKB-SubCell"/>
</dbReference>
<feature type="transmembrane region" description="Helical" evidence="6">
    <location>
        <begin position="38"/>
        <end position="63"/>
    </location>
</feature>
<reference evidence="8 9" key="1">
    <citation type="submission" date="2019-07" db="EMBL/GenBank/DDBJ databases">
        <authorList>
            <person name="Park Y.J."/>
            <person name="Jeong S.E."/>
            <person name="Jung H.S."/>
        </authorList>
    </citation>
    <scope>NUCLEOTIDE SEQUENCE [LARGE SCALE GENOMIC DNA]</scope>
    <source>
        <strain evidence="9">P16(2019)</strain>
    </source>
</reference>
<dbReference type="Proteomes" id="UP000318521">
    <property type="component" value="Unassembled WGS sequence"/>
</dbReference>
<dbReference type="InterPro" id="IPR051461">
    <property type="entry name" value="UPF0750_membrane"/>
</dbReference>
<dbReference type="InterPro" id="IPR003740">
    <property type="entry name" value="YitT"/>
</dbReference>
<evidence type="ECO:0000256" key="4">
    <source>
        <dbReference type="ARBA" id="ARBA00022989"/>
    </source>
</evidence>
<sequence>MKNVILMISGTLIIALSITLLAMPHSIADGGILGLALLIYYAIGVSPSIVVFGLFVVITLFSYKYLSKSVVLKTIVTVPMLSFFTYLTEPYGIVLEDPLVAAIFFGLLSGVGFGLVIYSGSSIGGTSTIALLLKKKFGWDVIFTAFIMDVIIVLAGVFIIGVLNTLYTVIALFIGKVASDYVIGGLDSKKAFVIVSSKHDEIAKRVVTNLASSATYINGKGVYANQEQKMLYVLIKNHKVMQLRRIINEIDPDAFVVVNNVKDVSGGTFFGSN</sequence>